<keyword evidence="2" id="KW-1185">Reference proteome</keyword>
<protein>
    <recommendedName>
        <fullName evidence="3">Reverse transcriptase domain-containing protein</fullName>
    </recommendedName>
</protein>
<dbReference type="Proteomes" id="UP000269221">
    <property type="component" value="Unassembled WGS sequence"/>
</dbReference>
<dbReference type="PANTHER" id="PTHR33395:SF22">
    <property type="entry name" value="REVERSE TRANSCRIPTASE DOMAIN-CONTAINING PROTEIN"/>
    <property type="match status" value="1"/>
</dbReference>
<dbReference type="GO" id="GO:0061343">
    <property type="term" value="P:cell adhesion involved in heart morphogenesis"/>
    <property type="evidence" value="ECO:0007669"/>
    <property type="project" value="TreeGrafter"/>
</dbReference>
<evidence type="ECO:0000313" key="2">
    <source>
        <dbReference type="Proteomes" id="UP000269221"/>
    </source>
</evidence>
<name>A0A3M0KVQ6_HIRRU</name>
<reference evidence="1 2" key="1">
    <citation type="submission" date="2018-07" db="EMBL/GenBank/DDBJ databases">
        <title>A high quality draft genome assembly of the barn swallow (H. rustica rustica).</title>
        <authorList>
            <person name="Formenti G."/>
            <person name="Chiara M."/>
            <person name="Poveda L."/>
            <person name="Francoijs K.-J."/>
            <person name="Bonisoli-Alquati A."/>
            <person name="Canova L."/>
            <person name="Gianfranceschi L."/>
            <person name="Horner D.S."/>
            <person name="Saino N."/>
        </authorList>
    </citation>
    <scope>NUCLEOTIDE SEQUENCE [LARGE SCALE GENOMIC DNA]</scope>
    <source>
        <strain evidence="1">Chelidonia</strain>
        <tissue evidence="1">Blood</tissue>
    </source>
</reference>
<evidence type="ECO:0008006" key="3">
    <source>
        <dbReference type="Google" id="ProtNLM"/>
    </source>
</evidence>
<dbReference type="GO" id="GO:0031012">
    <property type="term" value="C:extracellular matrix"/>
    <property type="evidence" value="ECO:0007669"/>
    <property type="project" value="TreeGrafter"/>
</dbReference>
<proteinExistence type="predicted"/>
<gene>
    <name evidence="1" type="ORF">DUI87_05960</name>
</gene>
<dbReference type="GO" id="GO:0007508">
    <property type="term" value="P:larval heart development"/>
    <property type="evidence" value="ECO:0007669"/>
    <property type="project" value="TreeGrafter"/>
</dbReference>
<accession>A0A3M0KVQ6</accession>
<dbReference type="OrthoDB" id="416454at2759"/>
<organism evidence="1 2">
    <name type="scientific">Hirundo rustica rustica</name>
    <dbReference type="NCBI Taxonomy" id="333673"/>
    <lineage>
        <taxon>Eukaryota</taxon>
        <taxon>Metazoa</taxon>
        <taxon>Chordata</taxon>
        <taxon>Craniata</taxon>
        <taxon>Vertebrata</taxon>
        <taxon>Euteleostomi</taxon>
        <taxon>Archelosauria</taxon>
        <taxon>Archosauria</taxon>
        <taxon>Dinosauria</taxon>
        <taxon>Saurischia</taxon>
        <taxon>Theropoda</taxon>
        <taxon>Coelurosauria</taxon>
        <taxon>Aves</taxon>
        <taxon>Neognathae</taxon>
        <taxon>Neoaves</taxon>
        <taxon>Telluraves</taxon>
        <taxon>Australaves</taxon>
        <taxon>Passeriformes</taxon>
        <taxon>Sylvioidea</taxon>
        <taxon>Hirundinidae</taxon>
        <taxon>Hirundo</taxon>
    </lineage>
</organism>
<evidence type="ECO:0000313" key="1">
    <source>
        <dbReference type="EMBL" id="RMC17379.1"/>
    </source>
</evidence>
<sequence>MVSGYQPPELEDREREQNEDTIFQEEMAGELLHHLNTHKSMELDGINPRVLRELAEQLTKQLSVIYQQVWQTREAPVDWKFAYVTPIYKKDWKQYLGTYRPVSLTLVLGKVMEQISLRMDFSKTFDPISNSILEKLATDTLHRCTV</sequence>
<comment type="caution">
    <text evidence="1">The sequence shown here is derived from an EMBL/GenBank/DDBJ whole genome shotgun (WGS) entry which is preliminary data.</text>
</comment>
<dbReference type="EMBL" id="QRBI01000099">
    <property type="protein sequence ID" value="RMC17379.1"/>
    <property type="molecule type" value="Genomic_DNA"/>
</dbReference>
<dbReference type="PANTHER" id="PTHR33395">
    <property type="entry name" value="TRANSCRIPTASE, PUTATIVE-RELATED-RELATED"/>
    <property type="match status" value="1"/>
</dbReference>
<dbReference type="AlphaFoldDB" id="A0A3M0KVQ6"/>